<evidence type="ECO:0000256" key="10">
    <source>
        <dbReference type="RuleBase" id="RU003983"/>
    </source>
</evidence>
<keyword evidence="3" id="KW-0812">Transmembrane</keyword>
<keyword evidence="8 10" id="KW-0482">Metalloprotease</keyword>
<evidence type="ECO:0000256" key="11">
    <source>
        <dbReference type="SAM" id="MobiDB-lite"/>
    </source>
</evidence>
<keyword evidence="6 10" id="KW-0862">Zinc</keyword>
<sequence>MSTPAEAYRLPGISPKAYEHPADRAATAALASIPMLDYVVRKLIEFGYERALRQTYLGAGVRLGTDQLPDIWTRYQHVLGVLDMPEEYHLYLTAEPLLNAMAIGAGKPILVLNSATVELLGDDQLEAVIAHEVAHILSDHVLYRTALQILLRLTTQSRLPTVAGMPLMAVQYALLEWSRATELTCDRAAAIVTRDPRLVCKMLMTMSAGAKASDLNLDAFMRQSMEYTESGEGLDRLQRLLTDLRQTHSLPVKRVHELLAWVRGGEYDRIIGGEYVRRGQERPVREEAADAASHYSERFKDLFNQAGEHVSGAGQQLSDWLRNLQDDDKPSKDDPNSQ</sequence>
<dbReference type="AlphaFoldDB" id="A0A6J4S2U5"/>
<name>A0A6J4S2U5_9ACTN</name>
<evidence type="ECO:0000256" key="9">
    <source>
        <dbReference type="ARBA" id="ARBA00023136"/>
    </source>
</evidence>
<evidence type="ECO:0000259" key="12">
    <source>
        <dbReference type="Pfam" id="PF01435"/>
    </source>
</evidence>
<keyword evidence="1" id="KW-1003">Cell membrane</keyword>
<dbReference type="PANTHER" id="PTHR43221:SF3">
    <property type="entry name" value="SLL1280 PROTEIN"/>
    <property type="match status" value="1"/>
</dbReference>
<evidence type="ECO:0000256" key="3">
    <source>
        <dbReference type="ARBA" id="ARBA00022692"/>
    </source>
</evidence>
<keyword evidence="4" id="KW-0479">Metal-binding</keyword>
<dbReference type="InterPro" id="IPR001915">
    <property type="entry name" value="Peptidase_M48"/>
</dbReference>
<dbReference type="Gene3D" id="3.30.2010.10">
    <property type="entry name" value="Metalloproteases ('zincins'), catalytic domain"/>
    <property type="match status" value="1"/>
</dbReference>
<dbReference type="GO" id="GO:0006508">
    <property type="term" value="P:proteolysis"/>
    <property type="evidence" value="ECO:0007669"/>
    <property type="project" value="UniProtKB-KW"/>
</dbReference>
<keyword evidence="5 10" id="KW-0378">Hydrolase</keyword>
<keyword evidence="9" id="KW-0472">Membrane</keyword>
<gene>
    <name evidence="13" type="ORF">AVDCRST_MAG67-1039</name>
</gene>
<evidence type="ECO:0000256" key="5">
    <source>
        <dbReference type="ARBA" id="ARBA00022801"/>
    </source>
</evidence>
<proteinExistence type="inferred from homology"/>
<keyword evidence="2 10" id="KW-0645">Protease</keyword>
<evidence type="ECO:0000256" key="2">
    <source>
        <dbReference type="ARBA" id="ARBA00022670"/>
    </source>
</evidence>
<organism evidence="13">
    <name type="scientific">uncultured Solirubrobacteraceae bacterium</name>
    <dbReference type="NCBI Taxonomy" id="1162706"/>
    <lineage>
        <taxon>Bacteria</taxon>
        <taxon>Bacillati</taxon>
        <taxon>Actinomycetota</taxon>
        <taxon>Thermoleophilia</taxon>
        <taxon>Solirubrobacterales</taxon>
        <taxon>Solirubrobacteraceae</taxon>
        <taxon>environmental samples</taxon>
    </lineage>
</organism>
<dbReference type="InterPro" id="IPR050083">
    <property type="entry name" value="HtpX_protease"/>
</dbReference>
<evidence type="ECO:0000256" key="7">
    <source>
        <dbReference type="ARBA" id="ARBA00022989"/>
    </source>
</evidence>
<feature type="compositionally biased region" description="Basic and acidic residues" evidence="11">
    <location>
        <begin position="324"/>
        <end position="338"/>
    </location>
</feature>
<reference evidence="13" key="1">
    <citation type="submission" date="2020-02" db="EMBL/GenBank/DDBJ databases">
        <authorList>
            <person name="Meier V. D."/>
        </authorList>
    </citation>
    <scope>NUCLEOTIDE SEQUENCE</scope>
    <source>
        <strain evidence="13">AVDCRST_MAG67</strain>
    </source>
</reference>
<protein>
    <recommendedName>
        <fullName evidence="12">Peptidase M48 domain-containing protein</fullName>
    </recommendedName>
</protein>
<accession>A0A6J4S2U5</accession>
<dbReference type="PANTHER" id="PTHR43221">
    <property type="entry name" value="PROTEASE HTPX"/>
    <property type="match status" value="1"/>
</dbReference>
<evidence type="ECO:0000256" key="4">
    <source>
        <dbReference type="ARBA" id="ARBA00022723"/>
    </source>
</evidence>
<evidence type="ECO:0000256" key="6">
    <source>
        <dbReference type="ARBA" id="ARBA00022833"/>
    </source>
</evidence>
<dbReference type="EMBL" id="CADCVQ010000053">
    <property type="protein sequence ID" value="CAA9484909.1"/>
    <property type="molecule type" value="Genomic_DNA"/>
</dbReference>
<dbReference type="GO" id="GO:0046872">
    <property type="term" value="F:metal ion binding"/>
    <property type="evidence" value="ECO:0007669"/>
    <property type="project" value="UniProtKB-KW"/>
</dbReference>
<feature type="domain" description="Peptidase M48" evidence="12">
    <location>
        <begin position="80"/>
        <end position="261"/>
    </location>
</feature>
<evidence type="ECO:0000313" key="13">
    <source>
        <dbReference type="EMBL" id="CAA9484909.1"/>
    </source>
</evidence>
<dbReference type="Pfam" id="PF01435">
    <property type="entry name" value="Peptidase_M48"/>
    <property type="match status" value="1"/>
</dbReference>
<dbReference type="CDD" id="cd07325">
    <property type="entry name" value="M48_Ste24p_like"/>
    <property type="match status" value="1"/>
</dbReference>
<dbReference type="GO" id="GO:0004222">
    <property type="term" value="F:metalloendopeptidase activity"/>
    <property type="evidence" value="ECO:0007669"/>
    <property type="project" value="InterPro"/>
</dbReference>
<evidence type="ECO:0000256" key="1">
    <source>
        <dbReference type="ARBA" id="ARBA00022475"/>
    </source>
</evidence>
<comment type="similarity">
    <text evidence="10">Belongs to the peptidase M48 family.</text>
</comment>
<evidence type="ECO:0000256" key="8">
    <source>
        <dbReference type="ARBA" id="ARBA00023049"/>
    </source>
</evidence>
<feature type="region of interest" description="Disordered" evidence="11">
    <location>
        <begin position="306"/>
        <end position="338"/>
    </location>
</feature>
<keyword evidence="7" id="KW-1133">Transmembrane helix</keyword>
<comment type="cofactor">
    <cofactor evidence="10">
        <name>Zn(2+)</name>
        <dbReference type="ChEBI" id="CHEBI:29105"/>
    </cofactor>
    <text evidence="10">Binds 1 zinc ion per subunit.</text>
</comment>